<organism evidence="2 3">
    <name type="scientific">Heracleum sosnowskyi</name>
    <dbReference type="NCBI Taxonomy" id="360622"/>
    <lineage>
        <taxon>Eukaryota</taxon>
        <taxon>Viridiplantae</taxon>
        <taxon>Streptophyta</taxon>
        <taxon>Embryophyta</taxon>
        <taxon>Tracheophyta</taxon>
        <taxon>Spermatophyta</taxon>
        <taxon>Magnoliopsida</taxon>
        <taxon>eudicotyledons</taxon>
        <taxon>Gunneridae</taxon>
        <taxon>Pentapetalae</taxon>
        <taxon>asterids</taxon>
        <taxon>campanulids</taxon>
        <taxon>Apiales</taxon>
        <taxon>Apiaceae</taxon>
        <taxon>Apioideae</taxon>
        <taxon>apioid superclade</taxon>
        <taxon>Tordylieae</taxon>
        <taxon>Tordyliinae</taxon>
        <taxon>Heracleum</taxon>
    </lineage>
</organism>
<name>A0AAD8MI29_9APIA</name>
<dbReference type="AlphaFoldDB" id="A0AAD8MI29"/>
<gene>
    <name evidence="2" type="ORF">POM88_029772</name>
</gene>
<dbReference type="PANTHER" id="PTHR43447">
    <property type="entry name" value="ALPHA-AMYLASE"/>
    <property type="match status" value="1"/>
</dbReference>
<comment type="similarity">
    <text evidence="1">Belongs to the glycosyl hydrolase 13 family.</text>
</comment>
<evidence type="ECO:0000313" key="3">
    <source>
        <dbReference type="Proteomes" id="UP001237642"/>
    </source>
</evidence>
<comment type="caution">
    <text evidence="2">The sequence shown here is derived from an EMBL/GenBank/DDBJ whole genome shotgun (WGS) entry which is preliminary data.</text>
</comment>
<reference evidence="2" key="1">
    <citation type="submission" date="2023-02" db="EMBL/GenBank/DDBJ databases">
        <title>Genome of toxic invasive species Heracleum sosnowskyi carries increased number of genes despite the absence of recent whole-genome duplications.</title>
        <authorList>
            <person name="Schelkunov M."/>
            <person name="Shtratnikova V."/>
            <person name="Makarenko M."/>
            <person name="Klepikova A."/>
            <person name="Omelchenko D."/>
            <person name="Novikova G."/>
            <person name="Obukhova E."/>
            <person name="Bogdanov V."/>
            <person name="Penin A."/>
            <person name="Logacheva M."/>
        </authorList>
    </citation>
    <scope>NUCLEOTIDE SEQUENCE</scope>
    <source>
        <strain evidence="2">Hsosn_3</strain>
        <tissue evidence="2">Leaf</tissue>
    </source>
</reference>
<dbReference type="EMBL" id="JAUIZM010000007">
    <property type="protein sequence ID" value="KAK1373579.1"/>
    <property type="molecule type" value="Genomic_DNA"/>
</dbReference>
<protein>
    <submittedName>
        <fullName evidence="2">Uncharacterized protein</fullName>
    </submittedName>
</protein>
<evidence type="ECO:0000313" key="2">
    <source>
        <dbReference type="EMBL" id="KAK1373579.1"/>
    </source>
</evidence>
<dbReference type="Proteomes" id="UP001237642">
    <property type="component" value="Unassembled WGS sequence"/>
</dbReference>
<evidence type="ECO:0000256" key="1">
    <source>
        <dbReference type="ARBA" id="ARBA00008061"/>
    </source>
</evidence>
<dbReference type="Gene3D" id="3.20.20.80">
    <property type="entry name" value="Glycosidases"/>
    <property type="match status" value="1"/>
</dbReference>
<reference evidence="2" key="2">
    <citation type="submission" date="2023-05" db="EMBL/GenBank/DDBJ databases">
        <authorList>
            <person name="Schelkunov M.I."/>
        </authorList>
    </citation>
    <scope>NUCLEOTIDE SEQUENCE</scope>
    <source>
        <strain evidence="2">Hsosn_3</strain>
        <tissue evidence="2">Leaf</tissue>
    </source>
</reference>
<proteinExistence type="inferred from homology"/>
<sequence length="124" mass="13910">MQNTSPDLAVGEYWDDLAYWKVRTLDKNQDKHRNDISKWVQASGGVTAFDFTTKGILQAVVKNELWRMKDSNGNPPGLIGISPGNDAIMHLVGHGLYAAYHNAQPRHQLLAPSLKHVDQEVFRS</sequence>
<keyword evidence="3" id="KW-1185">Reference proteome</keyword>
<accession>A0AAD8MI29</accession>